<keyword evidence="5" id="KW-1185">Reference proteome</keyword>
<dbReference type="Gene3D" id="3.40.50.300">
    <property type="entry name" value="P-loop containing nucleotide triphosphate hydrolases"/>
    <property type="match status" value="1"/>
</dbReference>
<evidence type="ECO:0000256" key="1">
    <source>
        <dbReference type="ARBA" id="ARBA00005771"/>
    </source>
</evidence>
<dbReference type="Pfam" id="PF00685">
    <property type="entry name" value="Sulfotransfer_1"/>
    <property type="match status" value="1"/>
</dbReference>
<dbReference type="RefSeq" id="WP_311535810.1">
    <property type="nucleotide sequence ID" value="NZ_JAVRHQ010000022.1"/>
</dbReference>
<comment type="similarity">
    <text evidence="1">Belongs to the sulfotransferase 1 family.</text>
</comment>
<sequence length="294" mass="35191">MTTLQIGYPKSGNFWLYQILQRILEYNGQETSGFIQKHPIQNLAKDWELNYPEQSLIDMIDITDLQVSYRISSIFRMPVEDFSEYLKETSHVWTHSPVCKRSGDVFNRFEKKVYIIRDPRDVVISASKYFCSDYMQKYFPQEEKEPEKYLEKHFDRIMEEWVWHVWDHLRLSKKFNIHICFFEGFRGNFQEELCQLLDYLEVDLSKEQRQQLENAVSFKKLKQENPKHLRKGTSGYWKEQLSQYHKERAIQLAGPLLGHLGYSGIKNSGLNRNFSHWDFEALKEEIISARQPLV</sequence>
<dbReference type="InterPro" id="IPR027417">
    <property type="entry name" value="P-loop_NTPase"/>
</dbReference>
<feature type="domain" description="Sulfotransferase" evidence="3">
    <location>
        <begin position="6"/>
        <end position="249"/>
    </location>
</feature>
<accession>A0ABU3CCX3</accession>
<dbReference type="PANTHER" id="PTHR11783">
    <property type="entry name" value="SULFOTRANSFERASE SULT"/>
    <property type="match status" value="1"/>
</dbReference>
<gene>
    <name evidence="4" type="ORF">RM553_15250</name>
</gene>
<comment type="caution">
    <text evidence="4">The sequence shown here is derived from an EMBL/GenBank/DDBJ whole genome shotgun (WGS) entry which is preliminary data.</text>
</comment>
<evidence type="ECO:0000259" key="3">
    <source>
        <dbReference type="Pfam" id="PF00685"/>
    </source>
</evidence>
<dbReference type="InterPro" id="IPR000863">
    <property type="entry name" value="Sulfotransferase_dom"/>
</dbReference>
<protein>
    <submittedName>
        <fullName evidence="4">Sulfotransferase domain-containing protein</fullName>
    </submittedName>
</protein>
<proteinExistence type="inferred from homology"/>
<reference evidence="4 5" key="1">
    <citation type="submission" date="2023-09" db="EMBL/GenBank/DDBJ databases">
        <authorList>
            <person name="Rey-Velasco X."/>
        </authorList>
    </citation>
    <scope>NUCLEOTIDE SEQUENCE [LARGE SCALE GENOMIC DNA]</scope>
    <source>
        <strain evidence="4 5">F363</strain>
    </source>
</reference>
<dbReference type="Proteomes" id="UP001262889">
    <property type="component" value="Unassembled WGS sequence"/>
</dbReference>
<organism evidence="4 5">
    <name type="scientific">Autumnicola tepida</name>
    <dbReference type="NCBI Taxonomy" id="3075595"/>
    <lineage>
        <taxon>Bacteria</taxon>
        <taxon>Pseudomonadati</taxon>
        <taxon>Bacteroidota</taxon>
        <taxon>Flavobacteriia</taxon>
        <taxon>Flavobacteriales</taxon>
        <taxon>Flavobacteriaceae</taxon>
        <taxon>Autumnicola</taxon>
    </lineage>
</organism>
<evidence type="ECO:0000256" key="2">
    <source>
        <dbReference type="ARBA" id="ARBA00022679"/>
    </source>
</evidence>
<evidence type="ECO:0000313" key="4">
    <source>
        <dbReference type="EMBL" id="MDT0644192.1"/>
    </source>
</evidence>
<dbReference type="EMBL" id="JAVRHQ010000022">
    <property type="protein sequence ID" value="MDT0644192.1"/>
    <property type="molecule type" value="Genomic_DNA"/>
</dbReference>
<name>A0ABU3CCX3_9FLAO</name>
<evidence type="ECO:0000313" key="5">
    <source>
        <dbReference type="Proteomes" id="UP001262889"/>
    </source>
</evidence>
<keyword evidence="2" id="KW-0808">Transferase</keyword>
<dbReference type="SUPFAM" id="SSF52540">
    <property type="entry name" value="P-loop containing nucleoside triphosphate hydrolases"/>
    <property type="match status" value="1"/>
</dbReference>